<comment type="similarity">
    <text evidence="12">Belongs to the pannexin family.</text>
</comment>
<evidence type="ECO:0000256" key="3">
    <source>
        <dbReference type="ARBA" id="ARBA00022448"/>
    </source>
</evidence>
<comment type="caution">
    <text evidence="12">Lacks conserved residue(s) required for the propagation of feature annotation.</text>
</comment>
<keyword evidence="3 12" id="KW-0813">Transport</keyword>
<evidence type="ECO:0000256" key="4">
    <source>
        <dbReference type="ARBA" id="ARBA00022475"/>
    </source>
</evidence>
<dbReference type="Proteomes" id="UP001196413">
    <property type="component" value="Unassembled WGS sequence"/>
</dbReference>
<proteinExistence type="inferred from homology"/>
<evidence type="ECO:0000256" key="7">
    <source>
        <dbReference type="ARBA" id="ARBA00022949"/>
    </source>
</evidence>
<dbReference type="GO" id="GO:0005243">
    <property type="term" value="F:gap junction channel activity"/>
    <property type="evidence" value="ECO:0007669"/>
    <property type="project" value="TreeGrafter"/>
</dbReference>
<dbReference type="PROSITE" id="PS51013">
    <property type="entry name" value="PANNEXIN"/>
    <property type="match status" value="1"/>
</dbReference>
<feature type="transmembrane region" description="Helical" evidence="12">
    <location>
        <begin position="175"/>
        <end position="198"/>
    </location>
</feature>
<dbReference type="InterPro" id="IPR000990">
    <property type="entry name" value="Innexin"/>
</dbReference>
<evidence type="ECO:0000256" key="6">
    <source>
        <dbReference type="ARBA" id="ARBA00022868"/>
    </source>
</evidence>
<dbReference type="EMBL" id="JAHQIW010003299">
    <property type="protein sequence ID" value="KAJ1358126.1"/>
    <property type="molecule type" value="Genomic_DNA"/>
</dbReference>
<evidence type="ECO:0000256" key="9">
    <source>
        <dbReference type="ARBA" id="ARBA00023065"/>
    </source>
</evidence>
<keyword evidence="8 12" id="KW-1133">Transmembrane helix</keyword>
<feature type="transmembrane region" description="Helical" evidence="12">
    <location>
        <begin position="84"/>
        <end position="101"/>
    </location>
</feature>
<dbReference type="PANTHER" id="PTHR11893:SF36">
    <property type="entry name" value="INNEXIN-5"/>
    <property type="match status" value="1"/>
</dbReference>
<evidence type="ECO:0000256" key="12">
    <source>
        <dbReference type="RuleBase" id="RU010713"/>
    </source>
</evidence>
<keyword evidence="6" id="KW-0303">Gap junction</keyword>
<keyword evidence="10 12" id="KW-0472">Membrane</keyword>
<dbReference type="GO" id="GO:0034220">
    <property type="term" value="P:monoatomic ion transmembrane transport"/>
    <property type="evidence" value="ECO:0007669"/>
    <property type="project" value="UniProtKB-KW"/>
</dbReference>
<reference evidence="13" key="1">
    <citation type="submission" date="2021-06" db="EMBL/GenBank/DDBJ databases">
        <title>Parelaphostrongylus tenuis whole genome reference sequence.</title>
        <authorList>
            <person name="Garwood T.J."/>
            <person name="Larsen P.A."/>
            <person name="Fountain-Jones N.M."/>
            <person name="Garbe J.R."/>
            <person name="Macchietto M.G."/>
            <person name="Kania S.A."/>
            <person name="Gerhold R.W."/>
            <person name="Richards J.E."/>
            <person name="Wolf T.M."/>
        </authorList>
    </citation>
    <scope>NUCLEOTIDE SEQUENCE</scope>
    <source>
        <strain evidence="13">MNPRO001-30</strain>
        <tissue evidence="13">Meninges</tissue>
    </source>
</reference>
<evidence type="ECO:0000256" key="10">
    <source>
        <dbReference type="ARBA" id="ARBA00023136"/>
    </source>
</evidence>
<keyword evidence="5 12" id="KW-0812">Transmembrane</keyword>
<organism evidence="13 14">
    <name type="scientific">Parelaphostrongylus tenuis</name>
    <name type="common">Meningeal worm</name>
    <dbReference type="NCBI Taxonomy" id="148309"/>
    <lineage>
        <taxon>Eukaryota</taxon>
        <taxon>Metazoa</taxon>
        <taxon>Ecdysozoa</taxon>
        <taxon>Nematoda</taxon>
        <taxon>Chromadorea</taxon>
        <taxon>Rhabditida</taxon>
        <taxon>Rhabditina</taxon>
        <taxon>Rhabditomorpha</taxon>
        <taxon>Strongyloidea</taxon>
        <taxon>Metastrongylidae</taxon>
        <taxon>Parelaphostrongylus</taxon>
    </lineage>
</organism>
<dbReference type="PANTHER" id="PTHR11893">
    <property type="entry name" value="INNEXIN"/>
    <property type="match status" value="1"/>
</dbReference>
<evidence type="ECO:0000313" key="13">
    <source>
        <dbReference type="EMBL" id="KAJ1358126.1"/>
    </source>
</evidence>
<dbReference type="GO" id="GO:0005886">
    <property type="term" value="C:plasma membrane"/>
    <property type="evidence" value="ECO:0007669"/>
    <property type="project" value="UniProtKB-SubCell"/>
</dbReference>
<protein>
    <recommendedName>
        <fullName evidence="12">Innexin</fullName>
    </recommendedName>
</protein>
<dbReference type="PRINTS" id="PR01262">
    <property type="entry name" value="INNEXIN"/>
</dbReference>
<keyword evidence="9 12" id="KW-0406">Ion transport</keyword>
<evidence type="ECO:0000256" key="2">
    <source>
        <dbReference type="ARBA" id="ARBA00004651"/>
    </source>
</evidence>
<dbReference type="Pfam" id="PF00876">
    <property type="entry name" value="Innexin"/>
    <property type="match status" value="1"/>
</dbReference>
<evidence type="ECO:0000256" key="8">
    <source>
        <dbReference type="ARBA" id="ARBA00022989"/>
    </source>
</evidence>
<keyword evidence="7" id="KW-0965">Cell junction</keyword>
<dbReference type="GO" id="GO:0005921">
    <property type="term" value="C:gap junction"/>
    <property type="evidence" value="ECO:0007669"/>
    <property type="project" value="UniProtKB-SubCell"/>
</dbReference>
<evidence type="ECO:0000256" key="1">
    <source>
        <dbReference type="ARBA" id="ARBA00004610"/>
    </source>
</evidence>
<keyword evidence="11 12" id="KW-0407">Ion channel</keyword>
<keyword evidence="14" id="KW-1185">Reference proteome</keyword>
<comment type="function">
    <text evidence="12">Structural component of the gap junctions.</text>
</comment>
<evidence type="ECO:0000256" key="5">
    <source>
        <dbReference type="ARBA" id="ARBA00022692"/>
    </source>
</evidence>
<dbReference type="AlphaFoldDB" id="A0AAD5N1E7"/>
<evidence type="ECO:0000256" key="11">
    <source>
        <dbReference type="ARBA" id="ARBA00023303"/>
    </source>
</evidence>
<name>A0AAD5N1E7_PARTN</name>
<comment type="subcellular location">
    <subcellularLocation>
        <location evidence="1">Cell junction</location>
        <location evidence="1">Gap junction</location>
    </subcellularLocation>
    <subcellularLocation>
        <location evidence="2 12">Cell membrane</location>
        <topology evidence="2 12">Multi-pass membrane protein</topology>
    </subcellularLocation>
</comment>
<accession>A0AAD5N1E7</accession>
<feature type="transmembrane region" description="Helical" evidence="12">
    <location>
        <begin position="57"/>
        <end position="78"/>
    </location>
</feature>
<gene>
    <name evidence="12" type="primary">inx</name>
    <name evidence="13" type="ORF">KIN20_016440</name>
</gene>
<evidence type="ECO:0000313" key="14">
    <source>
        <dbReference type="Proteomes" id="UP001196413"/>
    </source>
</evidence>
<sequence length="314" mass="36171">MMPNLLWTYMQSWLYVDMSMVVTESLELNMERCSSDRLSKLKNIADYIFSYFYYRKIARCGFVSSLFHLSGVATVFYIVTKILYLLNALIQFYLITFFLGFPDMHWGLKIMFTLLKQQFSSRVIGGVRGFDGRLSHFPYFPLEVGCNYTKMANNDNLHISSIQCIIPLNYINEKLFMFLWLWIVILILITSVNIVLFVGSIMNKSRRQDAIHSVLEEINDDGLMNIKDNFVHKFIHSFMGADGVLLMRFIAAKAGPLTCRDVMREVWLKYCQERGTASKIAESGDEWSMQYSDNCSSGLPLSNDNGPCKSFDSG</sequence>
<comment type="caution">
    <text evidence="13">The sequence shown here is derived from an EMBL/GenBank/DDBJ whole genome shotgun (WGS) entry which is preliminary data.</text>
</comment>
<keyword evidence="4" id="KW-1003">Cell membrane</keyword>